<dbReference type="InterPro" id="IPR007111">
    <property type="entry name" value="NACHT_NTPase"/>
</dbReference>
<dbReference type="OrthoDB" id="595053at2"/>
<keyword evidence="3" id="KW-1185">Reference proteome</keyword>
<reference evidence="2" key="1">
    <citation type="submission" date="2008-06" db="EMBL/GenBank/DDBJ databases">
        <title>Complete sequence of Chlorobaculum parvum NCIB 8327.</title>
        <authorList>
            <consortium name="US DOE Joint Genome Institute"/>
            <person name="Lucas S."/>
            <person name="Copeland A."/>
            <person name="Lapidus A."/>
            <person name="Glavina del Rio T."/>
            <person name="Dalin E."/>
            <person name="Tice H."/>
            <person name="Bruce D."/>
            <person name="Goodwin L."/>
            <person name="Pitluck S."/>
            <person name="Schmutz J."/>
            <person name="Larimer F."/>
            <person name="Land M."/>
            <person name="Hauser L."/>
            <person name="Kyrpides N."/>
            <person name="Mikhailova N."/>
            <person name="Zhao F."/>
            <person name="Li T."/>
            <person name="Liu Z."/>
            <person name="Overmann J."/>
            <person name="Bryant D.A."/>
            <person name="Richardson P."/>
        </authorList>
    </citation>
    <scope>NUCLEOTIDE SEQUENCE [LARGE SCALE GENOMIC DNA]</scope>
    <source>
        <strain evidence="2">NCIB 8327</strain>
    </source>
</reference>
<dbReference type="InterPro" id="IPR027417">
    <property type="entry name" value="P-loop_NTPase"/>
</dbReference>
<accession>B3QQ65</accession>
<dbReference type="EMBL" id="CP001099">
    <property type="protein sequence ID" value="ACF12068.1"/>
    <property type="molecule type" value="Genomic_DNA"/>
</dbReference>
<dbReference type="HOGENOM" id="CLU_004327_0_0_10"/>
<dbReference type="InterPro" id="IPR016187">
    <property type="entry name" value="CTDL_fold"/>
</dbReference>
<dbReference type="KEGG" id="cpc:Cpar_1673"/>
<dbReference type="InterPro" id="IPR042095">
    <property type="entry name" value="SUMF_sf"/>
</dbReference>
<sequence length="1036" mass="119861">MRIIKVLIASPSDVGEERKIAESVVHEWNTRHKSKYGIWLEPVLWETHTAPEAGERLQGSVNEQIVDECHCAIAIFWTRIGTDTGVAPSGTVEEIEQMVKNKKHIMVYFSDVPVSRSQVDKEQEAKLDEFKAIVTKKWLTHSFSDRNKFEHDLSRHLDLQIPRWFGDPDSQPADPPQPDSAADLQCYQSTLKEELRWIRMLGLPNIERIDVNLDDDTFVPLRFTRSRKFAPDGPERMHSMLEENILTPDRVMQEAFKSDRRMLLVIGDPGAGKTTLLKYYALCCLGPERFSRLGFAEPVNVFYLPLRELVKKDDGGFHHLADSLARWASANQLEIDRKLFDGWLRQSRSLVLLDGLDEIGSVEERKKACRWIEGAWKSYTGARFVVTSRRTGYRKDDGVELEVDHDRADVEDFTREQQERFLANWFRAAFLRDYNDARLSEAEWQSRQEHRAEERTTKIVAHLREEGNRSLRQLAAIPMILQIMAILWKERDHLPNSRVDLYNSVLDYLLQFRDARRNIKPLLPARDARMVLGPVSLWMQEQKEDDAEKGAMRSAMDERLCNLDKSPSAQDFCDYLVDRAGLLMEYGKQSYVFRHKSFREFLAGIELVKKVNRTSGYLDPIIKSFGEDWWEEPLRFFIAHGDEELFELFMDKLFSSNVSDDVLQQKQLFLRTLIEEAPMKKPDALCEHLMKPENSAMRQRVILDCIRAVDKESSIVLVRKFVTGKLAKDEDASGRAIEVLIELDATHSEYSLPDRLWSYHLSSGFRASPSFHNPFEQYAQYILIKGGSYVYSVTKKEVKVSDLYFAKYPVTNRLYRRFIDYLRSKSPECESLFPVSGFQEELQKIANEKTWDTKFADYLNEGKSNLAGWFRSMDDDDRKFGGAEQPVVSIPWYAARSYCLWLSLMESKGKKFDLYRLPMEIEWEWAAAGKERRRYPWGAEKPSTKRAGGDNVDLTTPVGSCPEGATPEGLYDMVGNVWQWQENSYDDTKIARALRGSPNSGYKDKLRCTWRYYLTPGSAGSFFGFRVVRSADTLKS</sequence>
<dbReference type="SUPFAM" id="SSF52540">
    <property type="entry name" value="P-loop containing nucleoside triphosphate hydrolases"/>
    <property type="match status" value="1"/>
</dbReference>
<dbReference type="eggNOG" id="COG5635">
    <property type="taxonomic scope" value="Bacteria"/>
</dbReference>
<dbReference type="GO" id="GO:0120147">
    <property type="term" value="F:formylglycine-generating oxidase activity"/>
    <property type="evidence" value="ECO:0007669"/>
    <property type="project" value="TreeGrafter"/>
</dbReference>
<dbReference type="Pfam" id="PF05729">
    <property type="entry name" value="NACHT"/>
    <property type="match status" value="1"/>
</dbReference>
<dbReference type="STRING" id="517417.Cpar_1673"/>
<dbReference type="SUPFAM" id="SSF56436">
    <property type="entry name" value="C-type lectin-like"/>
    <property type="match status" value="1"/>
</dbReference>
<dbReference type="Gene3D" id="3.40.50.300">
    <property type="entry name" value="P-loop containing nucleotide triphosphate hydrolases"/>
    <property type="match status" value="1"/>
</dbReference>
<organism evidence="2 3">
    <name type="scientific">Chlorobaculum parvum (strain DSM 263 / NCIMB 8327)</name>
    <name type="common">Chlorobium vibrioforme subsp. thiosulfatophilum</name>
    <dbReference type="NCBI Taxonomy" id="517417"/>
    <lineage>
        <taxon>Bacteria</taxon>
        <taxon>Pseudomonadati</taxon>
        <taxon>Chlorobiota</taxon>
        <taxon>Chlorobiia</taxon>
        <taxon>Chlorobiales</taxon>
        <taxon>Chlorobiaceae</taxon>
        <taxon>Chlorobaculum</taxon>
    </lineage>
</organism>
<dbReference type="Proteomes" id="UP000008811">
    <property type="component" value="Chromosome"/>
</dbReference>
<gene>
    <name evidence="2" type="ordered locus">Cpar_1673</name>
</gene>
<dbReference type="eggNOG" id="COG1262">
    <property type="taxonomic scope" value="Bacteria"/>
</dbReference>
<dbReference type="PANTHER" id="PTHR23150:SF19">
    <property type="entry name" value="FORMYLGLYCINE-GENERATING ENZYME"/>
    <property type="match status" value="1"/>
</dbReference>
<evidence type="ECO:0000259" key="1">
    <source>
        <dbReference type="PROSITE" id="PS50837"/>
    </source>
</evidence>
<dbReference type="PROSITE" id="PS50837">
    <property type="entry name" value="NACHT"/>
    <property type="match status" value="1"/>
</dbReference>
<evidence type="ECO:0000313" key="3">
    <source>
        <dbReference type="Proteomes" id="UP000008811"/>
    </source>
</evidence>
<feature type="domain" description="NACHT" evidence="1">
    <location>
        <begin position="261"/>
        <end position="389"/>
    </location>
</feature>
<dbReference type="AlphaFoldDB" id="B3QQ65"/>
<dbReference type="Pfam" id="PF03781">
    <property type="entry name" value="FGE-sulfatase"/>
    <property type="match status" value="1"/>
</dbReference>
<dbReference type="InterPro" id="IPR005532">
    <property type="entry name" value="SUMF_dom"/>
</dbReference>
<dbReference type="InterPro" id="IPR051043">
    <property type="entry name" value="Sulfatase_Mod_Factor_Kinase"/>
</dbReference>
<evidence type="ECO:0000313" key="2">
    <source>
        <dbReference type="EMBL" id="ACF12068.1"/>
    </source>
</evidence>
<dbReference type="Gene3D" id="3.90.1580.10">
    <property type="entry name" value="paralog of FGE (formylglycine-generating enzyme)"/>
    <property type="match status" value="1"/>
</dbReference>
<dbReference type="PANTHER" id="PTHR23150">
    <property type="entry name" value="SULFATASE MODIFYING FACTOR 1, 2"/>
    <property type="match status" value="1"/>
</dbReference>
<protein>
    <submittedName>
        <fullName evidence="2">Signal transduction protein with Nacht domain</fullName>
    </submittedName>
</protein>
<name>B3QQ65_CHLP8</name>
<proteinExistence type="predicted"/>